<name>A0A381Z7V9_9ZZZZ</name>
<feature type="transmembrane region" description="Helical" evidence="2">
    <location>
        <begin position="93"/>
        <end position="116"/>
    </location>
</feature>
<dbReference type="EMBL" id="UINC01020267">
    <property type="protein sequence ID" value="SVA85269.1"/>
    <property type="molecule type" value="Genomic_DNA"/>
</dbReference>
<proteinExistence type="predicted"/>
<reference evidence="3" key="1">
    <citation type="submission" date="2018-05" db="EMBL/GenBank/DDBJ databases">
        <authorList>
            <person name="Lanie J.A."/>
            <person name="Ng W.-L."/>
            <person name="Kazmierczak K.M."/>
            <person name="Andrzejewski T.M."/>
            <person name="Davidsen T.M."/>
            <person name="Wayne K.J."/>
            <person name="Tettelin H."/>
            <person name="Glass J.I."/>
            <person name="Rusch D."/>
            <person name="Podicherti R."/>
            <person name="Tsui H.-C.T."/>
            <person name="Winkler M.E."/>
        </authorList>
    </citation>
    <scope>NUCLEOTIDE SEQUENCE</scope>
</reference>
<feature type="transmembrane region" description="Helical" evidence="2">
    <location>
        <begin position="197"/>
        <end position="214"/>
    </location>
</feature>
<organism evidence="3">
    <name type="scientific">marine metagenome</name>
    <dbReference type="NCBI Taxonomy" id="408172"/>
    <lineage>
        <taxon>unclassified sequences</taxon>
        <taxon>metagenomes</taxon>
        <taxon>ecological metagenomes</taxon>
    </lineage>
</organism>
<keyword evidence="1" id="KW-0175">Coiled coil</keyword>
<gene>
    <name evidence="3" type="ORF">METZ01_LOCUS138123</name>
</gene>
<keyword evidence="2" id="KW-0812">Transmembrane</keyword>
<sequence length="439" mass="50081">MGTLDLANLPGQARYESSCNTRTSLESRPRLWPLQKRKEVTIYLTSSGDICLYGANISEFPQSSIFNLSEVREKPLYHGKKVKSWFPFHAGTLYIAFLGILWSLFVLFTVFDYMTNYDYYYYLTPEESPAETASDALSFLVVIPLLLILYLLIFKLPEYILKRLTLWSDAEKIDFILKNDEHISFYGKFPMENRINLHRYAWWGFLLVAAPIAVVQPQFLLWFVLIEALVLVVFFVIATMLTGLFYDPDENKGSVGIKGLKNFCDDVINLSIPAERAAGKEGSTAFHFEHLVDRLSDEVASLSARLQVHEKALDEATNEKWRYTLRTPTVDQGLHQIRKCAERVLYQRVIRLSNITLGPRAGLDEMKSILEKNKKITSKPLSDLEVILAKTSPGSHATFGYAESDDDYITALRALANLVEWHFDNSDNTAAIETFPEPN</sequence>
<evidence type="ECO:0000256" key="1">
    <source>
        <dbReference type="SAM" id="Coils"/>
    </source>
</evidence>
<feature type="coiled-coil region" evidence="1">
    <location>
        <begin position="292"/>
        <end position="319"/>
    </location>
</feature>
<feature type="transmembrane region" description="Helical" evidence="2">
    <location>
        <begin position="220"/>
        <end position="246"/>
    </location>
</feature>
<keyword evidence="2" id="KW-0472">Membrane</keyword>
<evidence type="ECO:0000256" key="2">
    <source>
        <dbReference type="SAM" id="Phobius"/>
    </source>
</evidence>
<dbReference type="AlphaFoldDB" id="A0A381Z7V9"/>
<protein>
    <submittedName>
        <fullName evidence="3">Uncharacterized protein</fullName>
    </submittedName>
</protein>
<feature type="transmembrane region" description="Helical" evidence="2">
    <location>
        <begin position="136"/>
        <end position="154"/>
    </location>
</feature>
<evidence type="ECO:0000313" key="3">
    <source>
        <dbReference type="EMBL" id="SVA85269.1"/>
    </source>
</evidence>
<keyword evidence="2" id="KW-1133">Transmembrane helix</keyword>
<accession>A0A381Z7V9</accession>